<dbReference type="Pfam" id="PF13639">
    <property type="entry name" value="zf-RING_2"/>
    <property type="match status" value="1"/>
</dbReference>
<evidence type="ECO:0000256" key="5">
    <source>
        <dbReference type="ARBA" id="ARBA00022833"/>
    </source>
</evidence>
<gene>
    <name evidence="13" type="ORF">P3X46_019447</name>
</gene>
<accession>A0ABQ9LIT5</accession>
<evidence type="ECO:0000256" key="11">
    <source>
        <dbReference type="SAM" id="SignalP"/>
    </source>
</evidence>
<keyword evidence="14" id="KW-1185">Reference proteome</keyword>
<dbReference type="SUPFAM" id="SSF57850">
    <property type="entry name" value="RING/U-box"/>
    <property type="match status" value="1"/>
</dbReference>
<feature type="chain" id="PRO_5046423533" description="RING-type domain-containing protein" evidence="11">
    <location>
        <begin position="23"/>
        <end position="431"/>
    </location>
</feature>
<organism evidence="13 14">
    <name type="scientific">Hevea brasiliensis</name>
    <name type="common">Para rubber tree</name>
    <name type="synonym">Siphonia brasiliensis</name>
    <dbReference type="NCBI Taxonomy" id="3981"/>
    <lineage>
        <taxon>Eukaryota</taxon>
        <taxon>Viridiplantae</taxon>
        <taxon>Streptophyta</taxon>
        <taxon>Embryophyta</taxon>
        <taxon>Tracheophyta</taxon>
        <taxon>Spermatophyta</taxon>
        <taxon>Magnoliopsida</taxon>
        <taxon>eudicotyledons</taxon>
        <taxon>Gunneridae</taxon>
        <taxon>Pentapetalae</taxon>
        <taxon>rosids</taxon>
        <taxon>fabids</taxon>
        <taxon>Malpighiales</taxon>
        <taxon>Euphorbiaceae</taxon>
        <taxon>Crotonoideae</taxon>
        <taxon>Micrandreae</taxon>
        <taxon>Hevea</taxon>
    </lineage>
</organism>
<evidence type="ECO:0000256" key="1">
    <source>
        <dbReference type="ARBA" id="ARBA00004370"/>
    </source>
</evidence>
<evidence type="ECO:0000256" key="4">
    <source>
        <dbReference type="ARBA" id="ARBA00022771"/>
    </source>
</evidence>
<dbReference type="PANTHER" id="PTHR46539:SF1">
    <property type="entry name" value="E3 UBIQUITIN-PROTEIN LIGASE ATL42"/>
    <property type="match status" value="1"/>
</dbReference>
<evidence type="ECO:0000313" key="14">
    <source>
        <dbReference type="Proteomes" id="UP001174677"/>
    </source>
</evidence>
<dbReference type="Proteomes" id="UP001174677">
    <property type="component" value="Chromosome 11"/>
</dbReference>
<comment type="subcellular location">
    <subcellularLocation>
        <location evidence="1">Membrane</location>
    </subcellularLocation>
</comment>
<protein>
    <recommendedName>
        <fullName evidence="12">RING-type domain-containing protein</fullName>
    </recommendedName>
</protein>
<dbReference type="CDD" id="cd16461">
    <property type="entry name" value="RING-H2_EL5-like"/>
    <property type="match status" value="1"/>
</dbReference>
<evidence type="ECO:0000313" key="13">
    <source>
        <dbReference type="EMBL" id="KAJ9167857.1"/>
    </source>
</evidence>
<feature type="transmembrane region" description="Helical" evidence="10">
    <location>
        <begin position="43"/>
        <end position="65"/>
    </location>
</feature>
<dbReference type="InterPro" id="IPR013083">
    <property type="entry name" value="Znf_RING/FYVE/PHD"/>
</dbReference>
<dbReference type="EMBL" id="JARPOI010000011">
    <property type="protein sequence ID" value="KAJ9167857.1"/>
    <property type="molecule type" value="Genomic_DNA"/>
</dbReference>
<evidence type="ECO:0000256" key="10">
    <source>
        <dbReference type="SAM" id="Phobius"/>
    </source>
</evidence>
<evidence type="ECO:0000259" key="12">
    <source>
        <dbReference type="PROSITE" id="PS50089"/>
    </source>
</evidence>
<keyword evidence="7 10" id="KW-0472">Membrane</keyword>
<sequence>MTRLSLHFLHLLLVLKIFSVEAQFNSVGDEGSAQDGVSNFQPSLAIVVGILCIMFSLTFIFLIYAKFCHRGASIHSDLQNLPALVRSTSRYSGIDKTVIESLPFFRFSSLKGSKDGLECVVCLSKFEDIEVLRLLPKCKHAFHINCVDQWLEKHSSCPLCRCKVSAEDPTIFTYSKSMRFLGNQLELQEDSNVELFVQREETLQGSSRFSIGSSFRKVEKVNKDEVALIQQEACGFSDDDQKTLHKFNHKIIISDVILKSRWSSVSSSDLMFLNSEMLQDMSSTRFSFLDSNNEQFTATRTIEGKQIMKIKEEMEMKRLFESKVNTINHYPPDSFPGHASTSDSNAISSHNTSYITNSGGRRSVSEITAFSRFRNLSIKNTIRESLSGGSNRKEERQRRLWLPIARRTVQWFANRERRSQPTENTIQKLDV</sequence>
<dbReference type="InterPro" id="IPR001841">
    <property type="entry name" value="Znf_RING"/>
</dbReference>
<dbReference type="SMART" id="SM00184">
    <property type="entry name" value="RING"/>
    <property type="match status" value="1"/>
</dbReference>
<evidence type="ECO:0000256" key="8">
    <source>
        <dbReference type="ARBA" id="ARBA00024209"/>
    </source>
</evidence>
<evidence type="ECO:0000256" key="3">
    <source>
        <dbReference type="ARBA" id="ARBA00022723"/>
    </source>
</evidence>
<keyword evidence="5" id="KW-0862">Zinc</keyword>
<evidence type="ECO:0000256" key="2">
    <source>
        <dbReference type="ARBA" id="ARBA00022692"/>
    </source>
</evidence>
<evidence type="ECO:0000256" key="7">
    <source>
        <dbReference type="ARBA" id="ARBA00023136"/>
    </source>
</evidence>
<evidence type="ECO:0000256" key="9">
    <source>
        <dbReference type="PROSITE-ProRule" id="PRU00175"/>
    </source>
</evidence>
<proteinExistence type="inferred from homology"/>
<comment type="similarity">
    <text evidence="8">Belongs to the RING-type zinc finger family. ATL subfamily.</text>
</comment>
<reference evidence="13" key="1">
    <citation type="journal article" date="2023" name="Plant Biotechnol. J.">
        <title>Chromosome-level wild Hevea brasiliensis genome provides new tools for genomic-assisted breeding and valuable loci to elevate rubber yield.</title>
        <authorList>
            <person name="Cheng H."/>
            <person name="Song X."/>
            <person name="Hu Y."/>
            <person name="Wu T."/>
            <person name="Yang Q."/>
            <person name="An Z."/>
            <person name="Feng S."/>
            <person name="Deng Z."/>
            <person name="Wu W."/>
            <person name="Zeng X."/>
            <person name="Tu M."/>
            <person name="Wang X."/>
            <person name="Huang H."/>
        </authorList>
    </citation>
    <scope>NUCLEOTIDE SEQUENCE</scope>
    <source>
        <strain evidence="13">MT/VB/25A 57/8</strain>
    </source>
</reference>
<keyword evidence="4 9" id="KW-0863">Zinc-finger</keyword>
<dbReference type="Gene3D" id="3.30.40.10">
    <property type="entry name" value="Zinc/RING finger domain, C3HC4 (zinc finger)"/>
    <property type="match status" value="1"/>
</dbReference>
<dbReference type="PANTHER" id="PTHR46539">
    <property type="entry name" value="E3 UBIQUITIN-PROTEIN LIGASE ATL42"/>
    <property type="match status" value="1"/>
</dbReference>
<dbReference type="PROSITE" id="PS50089">
    <property type="entry name" value="ZF_RING_2"/>
    <property type="match status" value="1"/>
</dbReference>
<feature type="domain" description="RING-type" evidence="12">
    <location>
        <begin position="119"/>
        <end position="161"/>
    </location>
</feature>
<evidence type="ECO:0000256" key="6">
    <source>
        <dbReference type="ARBA" id="ARBA00022989"/>
    </source>
</evidence>
<comment type="caution">
    <text evidence="13">The sequence shown here is derived from an EMBL/GenBank/DDBJ whole genome shotgun (WGS) entry which is preliminary data.</text>
</comment>
<keyword evidence="2 10" id="KW-0812">Transmembrane</keyword>
<keyword evidence="6 10" id="KW-1133">Transmembrane helix</keyword>
<name>A0ABQ9LIT5_HEVBR</name>
<feature type="signal peptide" evidence="11">
    <location>
        <begin position="1"/>
        <end position="22"/>
    </location>
</feature>
<keyword evidence="3" id="KW-0479">Metal-binding</keyword>
<keyword evidence="11" id="KW-0732">Signal</keyword>